<protein>
    <submittedName>
        <fullName evidence="1">Uncharacterized protein</fullName>
    </submittedName>
</protein>
<evidence type="ECO:0000313" key="1">
    <source>
        <dbReference type="EMBL" id="RFA34418.1"/>
    </source>
</evidence>
<dbReference type="RefSeq" id="WP_116303016.1">
    <property type="nucleotide sequence ID" value="NZ_NFZV01000016.1"/>
</dbReference>
<dbReference type="AlphaFoldDB" id="A0A3E0WNN7"/>
<proteinExistence type="predicted"/>
<gene>
    <name evidence="1" type="ORF">CAL65_15395</name>
</gene>
<dbReference type="Proteomes" id="UP000256763">
    <property type="component" value="Unassembled WGS sequence"/>
</dbReference>
<dbReference type="EMBL" id="NFZW01000016">
    <property type="protein sequence ID" value="RFA34418.1"/>
    <property type="molecule type" value="Genomic_DNA"/>
</dbReference>
<comment type="caution">
    <text evidence="1">The sequence shown here is derived from an EMBL/GenBank/DDBJ whole genome shotgun (WGS) entry which is preliminary data.</text>
</comment>
<accession>A0A3E0WNN7</accession>
<name>A0A3E0WNN7_9GAMM</name>
<reference evidence="2" key="1">
    <citation type="submission" date="2017-05" db="EMBL/GenBank/DDBJ databases">
        <authorList>
            <person name="Sharma S."/>
            <person name="Sidhu C."/>
            <person name="Pinnaka A.K."/>
        </authorList>
    </citation>
    <scope>NUCLEOTIDE SEQUENCE [LARGE SCALE GENOMIC DNA]</scope>
    <source>
        <strain evidence="2">AK93</strain>
    </source>
</reference>
<organism evidence="1 2">
    <name type="scientific">Alkalilimnicola ehrlichii</name>
    <dbReference type="NCBI Taxonomy" id="351052"/>
    <lineage>
        <taxon>Bacteria</taxon>
        <taxon>Pseudomonadati</taxon>
        <taxon>Pseudomonadota</taxon>
        <taxon>Gammaproteobacteria</taxon>
        <taxon>Chromatiales</taxon>
        <taxon>Ectothiorhodospiraceae</taxon>
        <taxon>Alkalilimnicola</taxon>
    </lineage>
</organism>
<dbReference type="OrthoDB" id="1321649at2"/>
<keyword evidence="2" id="KW-1185">Reference proteome</keyword>
<evidence type="ECO:0000313" key="2">
    <source>
        <dbReference type="Proteomes" id="UP000256763"/>
    </source>
</evidence>
<sequence>MNQSLWEGRYFFLDIKREGRVLIGSNIGPLIEPKDLPVKDRLPPATTWTSTLPKKASII</sequence>